<evidence type="ECO:0000256" key="5">
    <source>
        <dbReference type="ARBA" id="ARBA00016313"/>
    </source>
</evidence>
<evidence type="ECO:0000313" key="9">
    <source>
        <dbReference type="EMBL" id="OQV22342.1"/>
    </source>
</evidence>
<dbReference type="InterPro" id="IPR002777">
    <property type="entry name" value="PFD_beta-like"/>
</dbReference>
<comment type="subunit">
    <text evidence="8">Component of the PAQosome complex which is responsible for the biogenesis of several protein complexes and which consists of R2TP complex members RUVBL1, RUVBL2, RPAP3 and PIH1D1, URI complex members PFDN2, PFDN6, PDRG1, UXT and URI1 as well as ASDURF, POLR2E and DNAAF10/WDR92.</text>
</comment>
<dbReference type="GO" id="GO:0016272">
    <property type="term" value="C:prefoldin complex"/>
    <property type="evidence" value="ECO:0007669"/>
    <property type="project" value="InterPro"/>
</dbReference>
<comment type="subunit">
    <text evidence="4">Heterohexamer of two PFD-alpha type and four PFD-beta type subunits.</text>
</comment>
<dbReference type="Proteomes" id="UP000192578">
    <property type="component" value="Unassembled WGS sequence"/>
</dbReference>
<dbReference type="GO" id="GO:0006457">
    <property type="term" value="P:protein folding"/>
    <property type="evidence" value="ECO:0007669"/>
    <property type="project" value="InterPro"/>
</dbReference>
<evidence type="ECO:0000256" key="3">
    <source>
        <dbReference type="ARBA" id="ARBA00008045"/>
    </source>
</evidence>
<protein>
    <recommendedName>
        <fullName evidence="5">p53 and DNA damage-regulated protein 1</fullName>
    </recommendedName>
</protein>
<dbReference type="AlphaFoldDB" id="A0A1W0X4X5"/>
<comment type="similarity">
    <text evidence="3">Belongs to the prefoldin subunit beta family.</text>
</comment>
<proteinExistence type="inferred from homology"/>
<dbReference type="SUPFAM" id="SSF46579">
    <property type="entry name" value="Prefoldin"/>
    <property type="match status" value="1"/>
</dbReference>
<comment type="caution">
    <text evidence="9">The sequence shown here is derived from an EMBL/GenBank/DDBJ whole genome shotgun (WGS) entry which is preliminary data.</text>
</comment>
<evidence type="ECO:0000256" key="2">
    <source>
        <dbReference type="ARBA" id="ARBA00004496"/>
    </source>
</evidence>
<dbReference type="OrthoDB" id="20282at2759"/>
<dbReference type="PANTHER" id="PTHR21162:SF0">
    <property type="entry name" value="P53 AND DNA DAMAGE-REGULATED PROTEIN 1"/>
    <property type="match status" value="1"/>
</dbReference>
<reference evidence="10" key="1">
    <citation type="submission" date="2017-01" db="EMBL/GenBank/DDBJ databases">
        <title>Comparative genomics of anhydrobiosis in the tardigrade Hypsibius dujardini.</title>
        <authorList>
            <person name="Yoshida Y."/>
            <person name="Koutsovoulos G."/>
            <person name="Laetsch D."/>
            <person name="Stevens L."/>
            <person name="Kumar S."/>
            <person name="Horikawa D."/>
            <person name="Ishino K."/>
            <person name="Komine S."/>
            <person name="Tomita M."/>
            <person name="Blaxter M."/>
            <person name="Arakawa K."/>
        </authorList>
    </citation>
    <scope>NUCLEOTIDE SEQUENCE [LARGE SCALE GENOMIC DNA]</scope>
    <source>
        <strain evidence="10">Z151</strain>
    </source>
</reference>
<organism evidence="9 10">
    <name type="scientific">Hypsibius exemplaris</name>
    <name type="common">Freshwater tardigrade</name>
    <dbReference type="NCBI Taxonomy" id="2072580"/>
    <lineage>
        <taxon>Eukaryota</taxon>
        <taxon>Metazoa</taxon>
        <taxon>Ecdysozoa</taxon>
        <taxon>Tardigrada</taxon>
        <taxon>Eutardigrada</taxon>
        <taxon>Parachela</taxon>
        <taxon>Hypsibioidea</taxon>
        <taxon>Hypsibiidae</taxon>
        <taxon>Hypsibius</taxon>
    </lineage>
</organism>
<sequence>MEQLSTADLLKSVETVEKLGDAIIADRHSIIDMDRIRNKNREALGALRRPSPLMQQEEHVWMKIGDIFFRTSKEQLITTLDEDQKYLDAEIKKTRDGLQPKVNELNKALGKPEIQGFHLQPLSKDEMAAVHQMIKPRV</sequence>
<dbReference type="EMBL" id="MTYJ01000018">
    <property type="protein sequence ID" value="OQV22342.1"/>
    <property type="molecule type" value="Genomic_DNA"/>
</dbReference>
<dbReference type="CDD" id="cd22860">
    <property type="entry name" value="PDRG1"/>
    <property type="match status" value="1"/>
</dbReference>
<gene>
    <name evidence="9" type="ORF">BV898_03839</name>
</gene>
<comment type="subcellular location">
    <subcellularLocation>
        <location evidence="2">Cytoplasm</location>
    </subcellularLocation>
</comment>
<name>A0A1W0X4X5_HYPEX</name>
<evidence type="ECO:0000256" key="1">
    <source>
        <dbReference type="ARBA" id="ARBA00003581"/>
    </source>
</evidence>
<dbReference type="Pfam" id="PF01920">
    <property type="entry name" value="Prefoldin_2"/>
    <property type="match status" value="1"/>
</dbReference>
<dbReference type="PANTHER" id="PTHR21162">
    <property type="entry name" value="P53 AND DNA DAMAGE-REGULATED PROTEIN"/>
    <property type="match status" value="1"/>
</dbReference>
<comment type="function">
    <text evidence="1">May play a role in chaperone-mediated protein folding.</text>
</comment>
<evidence type="ECO:0000256" key="6">
    <source>
        <dbReference type="ARBA" id="ARBA00022490"/>
    </source>
</evidence>
<dbReference type="GO" id="GO:0005737">
    <property type="term" value="C:cytoplasm"/>
    <property type="evidence" value="ECO:0007669"/>
    <property type="project" value="UniProtKB-SubCell"/>
</dbReference>
<keyword evidence="10" id="KW-1185">Reference proteome</keyword>
<accession>A0A1W0X4X5</accession>
<dbReference type="GO" id="GO:0051082">
    <property type="term" value="F:unfolded protein binding"/>
    <property type="evidence" value="ECO:0007669"/>
    <property type="project" value="InterPro"/>
</dbReference>
<evidence type="ECO:0000313" key="10">
    <source>
        <dbReference type="Proteomes" id="UP000192578"/>
    </source>
</evidence>
<keyword evidence="7" id="KW-0143">Chaperone</keyword>
<dbReference type="InterPro" id="IPR009053">
    <property type="entry name" value="Prefoldin"/>
</dbReference>
<evidence type="ECO:0000256" key="7">
    <source>
        <dbReference type="ARBA" id="ARBA00023186"/>
    </source>
</evidence>
<evidence type="ECO:0000256" key="4">
    <source>
        <dbReference type="ARBA" id="ARBA00011695"/>
    </source>
</evidence>
<evidence type="ECO:0000256" key="8">
    <source>
        <dbReference type="ARBA" id="ARBA00026022"/>
    </source>
</evidence>
<dbReference type="InterPro" id="IPR030482">
    <property type="entry name" value="PDRG1"/>
</dbReference>
<dbReference type="Gene3D" id="1.10.287.370">
    <property type="match status" value="1"/>
</dbReference>
<keyword evidence="6" id="KW-0963">Cytoplasm</keyword>